<feature type="transmembrane region" description="Helical" evidence="13">
    <location>
        <begin position="379"/>
        <end position="400"/>
    </location>
</feature>
<evidence type="ECO:0000256" key="3">
    <source>
        <dbReference type="ARBA" id="ARBA00022538"/>
    </source>
</evidence>
<feature type="region of interest" description="Disordered" evidence="12">
    <location>
        <begin position="567"/>
        <end position="596"/>
    </location>
</feature>
<keyword evidence="9" id="KW-0406">Ion transport</keyword>
<dbReference type="PRINTS" id="PR01491">
    <property type="entry name" value="KVCHANNEL"/>
</dbReference>
<keyword evidence="7" id="KW-0630">Potassium</keyword>
<keyword evidence="11" id="KW-0407">Ion channel</keyword>
<evidence type="ECO:0000256" key="2">
    <source>
        <dbReference type="ARBA" id="ARBA00022448"/>
    </source>
</evidence>
<dbReference type="InterPro" id="IPR028325">
    <property type="entry name" value="VG_K_chnl"/>
</dbReference>
<dbReference type="AlphaFoldDB" id="A0A914B183"/>
<dbReference type="InterPro" id="IPR024587">
    <property type="entry name" value="K_chnl_volt-dep_Kv4_C"/>
</dbReference>
<dbReference type="InterPro" id="IPR021645">
    <property type="entry name" value="Shal-type_N"/>
</dbReference>
<evidence type="ECO:0000313" key="16">
    <source>
        <dbReference type="Proteomes" id="UP000887568"/>
    </source>
</evidence>
<accession>A0A914B183</accession>
<dbReference type="SUPFAM" id="SSF54695">
    <property type="entry name" value="POZ domain"/>
    <property type="match status" value="1"/>
</dbReference>
<evidence type="ECO:0000256" key="5">
    <source>
        <dbReference type="ARBA" id="ARBA00022826"/>
    </source>
</evidence>
<evidence type="ECO:0000256" key="12">
    <source>
        <dbReference type="SAM" id="MobiDB-lite"/>
    </source>
</evidence>
<evidence type="ECO:0000313" key="15">
    <source>
        <dbReference type="EnsemblMetazoa" id="XP_038069549.1"/>
    </source>
</evidence>
<dbReference type="InterPro" id="IPR005821">
    <property type="entry name" value="Ion_trans_dom"/>
</dbReference>
<dbReference type="RefSeq" id="XP_038069549.1">
    <property type="nucleotide sequence ID" value="XM_038213621.1"/>
</dbReference>
<feature type="transmembrane region" description="Helical" evidence="13">
    <location>
        <begin position="219"/>
        <end position="240"/>
    </location>
</feature>
<dbReference type="PANTHER" id="PTHR11537">
    <property type="entry name" value="VOLTAGE-GATED POTASSIUM CHANNEL"/>
    <property type="match status" value="1"/>
</dbReference>
<dbReference type="Gene3D" id="1.20.120.350">
    <property type="entry name" value="Voltage-gated potassium channels. Chain C"/>
    <property type="match status" value="1"/>
</dbReference>
<dbReference type="EnsemblMetazoa" id="XM_038213621.1">
    <property type="protein sequence ID" value="XP_038069549.1"/>
    <property type="gene ID" value="LOC119738693"/>
</dbReference>
<dbReference type="Proteomes" id="UP000887568">
    <property type="component" value="Unplaced"/>
</dbReference>
<feature type="domain" description="BTB" evidence="14">
    <location>
        <begin position="38"/>
        <end position="137"/>
    </location>
</feature>
<dbReference type="Pfam" id="PF00520">
    <property type="entry name" value="Ion_trans"/>
    <property type="match status" value="1"/>
</dbReference>
<keyword evidence="8 13" id="KW-1133">Transmembrane helix</keyword>
<evidence type="ECO:0000259" key="14">
    <source>
        <dbReference type="SMART" id="SM00225"/>
    </source>
</evidence>
<dbReference type="GO" id="GO:0005250">
    <property type="term" value="F:A-type (transient outward) potassium channel activity"/>
    <property type="evidence" value="ECO:0007669"/>
    <property type="project" value="TreeGrafter"/>
</dbReference>
<dbReference type="PANTHER" id="PTHR11537:SF105">
    <property type="entry name" value="POTASSIUM VOLTAGE-GATED CHANNEL PROTEIN SHAL"/>
    <property type="match status" value="1"/>
</dbReference>
<feature type="transmembrane region" description="Helical" evidence="13">
    <location>
        <begin position="318"/>
        <end position="339"/>
    </location>
</feature>
<evidence type="ECO:0000256" key="11">
    <source>
        <dbReference type="ARBA" id="ARBA00023303"/>
    </source>
</evidence>
<feature type="compositionally biased region" description="Polar residues" evidence="12">
    <location>
        <begin position="628"/>
        <end position="638"/>
    </location>
</feature>
<dbReference type="PRINTS" id="PR01497">
    <property type="entry name" value="SHALCHANNEL"/>
</dbReference>
<organism evidence="15 16">
    <name type="scientific">Patiria miniata</name>
    <name type="common">Bat star</name>
    <name type="synonym">Asterina miniata</name>
    <dbReference type="NCBI Taxonomy" id="46514"/>
    <lineage>
        <taxon>Eukaryota</taxon>
        <taxon>Metazoa</taxon>
        <taxon>Echinodermata</taxon>
        <taxon>Eleutherozoa</taxon>
        <taxon>Asterozoa</taxon>
        <taxon>Asteroidea</taxon>
        <taxon>Valvatacea</taxon>
        <taxon>Valvatida</taxon>
        <taxon>Asterinidae</taxon>
        <taxon>Patiria</taxon>
    </lineage>
</organism>
<dbReference type="SMART" id="SM00225">
    <property type="entry name" value="BTB"/>
    <property type="match status" value="1"/>
</dbReference>
<dbReference type="GO" id="GO:0051260">
    <property type="term" value="P:protein homooligomerization"/>
    <property type="evidence" value="ECO:0007669"/>
    <property type="project" value="InterPro"/>
</dbReference>
<comment type="subcellular location">
    <subcellularLocation>
        <location evidence="1">Membrane</location>
        <topology evidence="1">Multi-pass membrane protein</topology>
    </subcellularLocation>
</comment>
<dbReference type="SUPFAM" id="SSF81324">
    <property type="entry name" value="Voltage-gated potassium channels"/>
    <property type="match status" value="1"/>
</dbReference>
<evidence type="ECO:0000256" key="13">
    <source>
        <dbReference type="SAM" id="Phobius"/>
    </source>
</evidence>
<dbReference type="FunFam" id="1.20.120.350:FF:000016">
    <property type="entry name" value="Potassium voltage-gated channel subfamily D member 3"/>
    <property type="match status" value="1"/>
</dbReference>
<dbReference type="Pfam" id="PF11879">
    <property type="entry name" value="DUF3399"/>
    <property type="match status" value="1"/>
</dbReference>
<dbReference type="FunFam" id="1.10.287.70:FF:000028">
    <property type="entry name" value="potassium voltage-gated channel subfamily D member 3"/>
    <property type="match status" value="1"/>
</dbReference>
<proteinExistence type="predicted"/>
<keyword evidence="3" id="KW-0633">Potassium transport</keyword>
<keyword evidence="6" id="KW-0851">Voltage-gated channel</keyword>
<dbReference type="OrthoDB" id="433309at2759"/>
<evidence type="ECO:0000256" key="4">
    <source>
        <dbReference type="ARBA" id="ARBA00022692"/>
    </source>
</evidence>
<dbReference type="GO" id="GO:0001508">
    <property type="term" value="P:action potential"/>
    <property type="evidence" value="ECO:0007669"/>
    <property type="project" value="TreeGrafter"/>
</dbReference>
<evidence type="ECO:0000256" key="1">
    <source>
        <dbReference type="ARBA" id="ARBA00004141"/>
    </source>
</evidence>
<evidence type="ECO:0000256" key="10">
    <source>
        <dbReference type="ARBA" id="ARBA00023136"/>
    </source>
</evidence>
<feature type="transmembrane region" description="Helical" evidence="13">
    <location>
        <begin position="175"/>
        <end position="199"/>
    </location>
</feature>
<keyword evidence="2" id="KW-0813">Transport</keyword>
<dbReference type="GO" id="GO:0008076">
    <property type="term" value="C:voltage-gated potassium channel complex"/>
    <property type="evidence" value="ECO:0007669"/>
    <property type="project" value="InterPro"/>
</dbReference>
<dbReference type="InterPro" id="IPR003131">
    <property type="entry name" value="T1-type_BTB"/>
</dbReference>
<evidence type="ECO:0000256" key="7">
    <source>
        <dbReference type="ARBA" id="ARBA00022958"/>
    </source>
</evidence>
<feature type="region of interest" description="Disordered" evidence="12">
    <location>
        <begin position="516"/>
        <end position="550"/>
    </location>
</feature>
<dbReference type="Pfam" id="PF02214">
    <property type="entry name" value="BTB_2"/>
    <property type="match status" value="1"/>
</dbReference>
<sequence>MAAAWLPFARAAAIGWVPIAPNAMPVAPERHTAATEGGRIVLNISGRRYETWRHMLEKYPDTLLGSNEKEFFFDEDSGEYFFDRDPDLFRHVLAFYRTGRMHLPREECINSFDEELAFFGVMPEIIGDCCYEEYRDRKRENAERLMDERSSEMGDCPDLHTMREKMWRAFENPHTGTWALVFYYVTGFFIAVSVFANVVETIPCPPFPGTVEHVACGDRYHDAFFCLDTACVLIFTVEYILRAYAAPDRCKFMRSVMCVIDVVAIMPYYIGLMFNSDSLSGMFTTLRVFRVVRIFKFSRHSQGLRILGYTLKSCASELGFLVFSLAMAIIIFATIMFYAEKSVEKTKFFSIPAAFWYTIVTMTTLGYGDIVPNTVIGKIVGGVCALSGVLVIALPVPVIVSNFSRIYHQNQRADKRKAQRKARLARIRLAKNASGNAFVTRKKEADRLAESGCSLEDLTSKYSAYESQHHHLLSCLEKTTTWYDGPSEADEPMVRTDQSADFTQRQYQETEYTYNGIPFTRPLDTGSPPLTPSHSHESALHNPGRNHAESSASTCCTRWARGNRYQATPTSPDDSDLNEVHVHDPNANPAITKEDLSLDPYPKMNCTTTVTEAIVTMMPPSVAGDGDSLNTTVSTRSSPGVVRVSAL</sequence>
<keyword evidence="16" id="KW-1185">Reference proteome</keyword>
<reference evidence="15" key="1">
    <citation type="submission" date="2022-11" db="UniProtKB">
        <authorList>
            <consortium name="EnsemblMetazoa"/>
        </authorList>
    </citation>
    <scope>IDENTIFICATION</scope>
</reference>
<keyword evidence="4 13" id="KW-0812">Transmembrane</keyword>
<name>A0A914B183_PATMI</name>
<keyword evidence="10 13" id="KW-0472">Membrane</keyword>
<dbReference type="GeneID" id="119738693"/>
<evidence type="ECO:0000256" key="9">
    <source>
        <dbReference type="ARBA" id="ARBA00023065"/>
    </source>
</evidence>
<feature type="transmembrane region" description="Helical" evidence="13">
    <location>
        <begin position="348"/>
        <end position="367"/>
    </location>
</feature>
<feature type="region of interest" description="Disordered" evidence="12">
    <location>
        <begin position="623"/>
        <end position="647"/>
    </location>
</feature>
<dbReference type="InterPro" id="IPR027359">
    <property type="entry name" value="Volt_channel_dom_sf"/>
</dbReference>
<evidence type="ECO:0000256" key="6">
    <source>
        <dbReference type="ARBA" id="ARBA00022882"/>
    </source>
</evidence>
<dbReference type="InterPro" id="IPR000210">
    <property type="entry name" value="BTB/POZ_dom"/>
</dbReference>
<evidence type="ECO:0000256" key="8">
    <source>
        <dbReference type="ARBA" id="ARBA00022989"/>
    </source>
</evidence>
<dbReference type="Gene3D" id="1.10.287.70">
    <property type="match status" value="1"/>
</dbReference>
<dbReference type="InterPro" id="IPR011333">
    <property type="entry name" value="SKP1/BTB/POZ_sf"/>
</dbReference>
<keyword evidence="5" id="KW-0631">Potassium channel</keyword>
<dbReference type="Gene3D" id="3.30.710.10">
    <property type="entry name" value="Potassium Channel Kv1.1, Chain A"/>
    <property type="match status" value="1"/>
</dbReference>
<dbReference type="FunFam" id="3.30.710.10:FF:000004">
    <property type="entry name" value="Potassium voltage-gated channel subfamily D member 3"/>
    <property type="match status" value="1"/>
</dbReference>
<dbReference type="InterPro" id="IPR003968">
    <property type="entry name" value="K_chnl_volt-dep_Kv"/>
</dbReference>
<dbReference type="InterPro" id="IPR003975">
    <property type="entry name" value="K_chnl_volt-dep_Kv4"/>
</dbReference>
<dbReference type="PRINTS" id="PR00169">
    <property type="entry name" value="KCHANNEL"/>
</dbReference>
<dbReference type="OMA" id="SCMEVTT"/>
<protein>
    <recommendedName>
        <fullName evidence="14">BTB domain-containing protein</fullName>
    </recommendedName>
</protein>
<dbReference type="Pfam" id="PF11601">
    <property type="entry name" value="Shal-type"/>
    <property type="match status" value="1"/>
</dbReference>
<feature type="transmembrane region" description="Helical" evidence="13">
    <location>
        <begin position="252"/>
        <end position="270"/>
    </location>
</feature>